<evidence type="ECO:0000256" key="1">
    <source>
        <dbReference type="SAM" id="SignalP"/>
    </source>
</evidence>
<feature type="signal peptide" evidence="1">
    <location>
        <begin position="1"/>
        <end position="24"/>
    </location>
</feature>
<dbReference type="EMBL" id="VKAD01000001">
    <property type="protein sequence ID" value="TXR54010.1"/>
    <property type="molecule type" value="Genomic_DNA"/>
</dbReference>
<reference evidence="2 3" key="1">
    <citation type="submission" date="2019-07" db="EMBL/GenBank/DDBJ databases">
        <title>Reinekea sp. strain SSH23 genome sequencing and assembly.</title>
        <authorList>
            <person name="Kim I."/>
        </authorList>
    </citation>
    <scope>NUCLEOTIDE SEQUENCE [LARGE SCALE GENOMIC DNA]</scope>
    <source>
        <strain evidence="2 3">SSH23</strain>
    </source>
</reference>
<name>A0A5C8ZB28_9GAMM</name>
<keyword evidence="1" id="KW-0732">Signal</keyword>
<keyword evidence="3" id="KW-1185">Reference proteome</keyword>
<proteinExistence type="predicted"/>
<evidence type="ECO:0000313" key="2">
    <source>
        <dbReference type="EMBL" id="TXR54010.1"/>
    </source>
</evidence>
<evidence type="ECO:0000313" key="3">
    <source>
        <dbReference type="Proteomes" id="UP000321764"/>
    </source>
</evidence>
<dbReference type="OrthoDB" id="6197889at2"/>
<dbReference type="PROSITE" id="PS51257">
    <property type="entry name" value="PROKAR_LIPOPROTEIN"/>
    <property type="match status" value="1"/>
</dbReference>
<accession>A0A5C8ZB28</accession>
<dbReference type="AlphaFoldDB" id="A0A5C8ZB28"/>
<gene>
    <name evidence="2" type="ORF">FME95_05540</name>
</gene>
<sequence length="191" mass="21267">MKNLALLVSSMLALVLVSSCASKAISVDYDSTKTSPSDWYPIPSDAPSSVTYTEFDIPRHAPYVAEDSVQQPAKLEVLAIEDSIGNMSLSFNRPLTATWELIDLAFADMAVVLKDKNRSEYRFELIPDQRSGNWFSRLFSSSGDELSLVLIPHEQDTLVFVEGESEEVPSSPQAKQTLQQLLSYFDARKPQ</sequence>
<organism evidence="2 3">
    <name type="scientific">Reinekea thalattae</name>
    <dbReference type="NCBI Taxonomy" id="2593301"/>
    <lineage>
        <taxon>Bacteria</taxon>
        <taxon>Pseudomonadati</taxon>
        <taxon>Pseudomonadota</taxon>
        <taxon>Gammaproteobacteria</taxon>
        <taxon>Oceanospirillales</taxon>
        <taxon>Saccharospirillaceae</taxon>
        <taxon>Reinekea</taxon>
    </lineage>
</organism>
<comment type="caution">
    <text evidence="2">The sequence shown here is derived from an EMBL/GenBank/DDBJ whole genome shotgun (WGS) entry which is preliminary data.</text>
</comment>
<evidence type="ECO:0008006" key="4">
    <source>
        <dbReference type="Google" id="ProtNLM"/>
    </source>
</evidence>
<dbReference type="InterPro" id="IPR042268">
    <property type="entry name" value="BamC_C"/>
</dbReference>
<dbReference type="RefSeq" id="WP_147713409.1">
    <property type="nucleotide sequence ID" value="NZ_VKAD01000001.1"/>
</dbReference>
<feature type="chain" id="PRO_5023024941" description="Outer membrane protein assembly factor BamC" evidence="1">
    <location>
        <begin position="25"/>
        <end position="191"/>
    </location>
</feature>
<dbReference type="Proteomes" id="UP000321764">
    <property type="component" value="Unassembled WGS sequence"/>
</dbReference>
<protein>
    <recommendedName>
        <fullName evidence="4">Outer membrane protein assembly factor BamC</fullName>
    </recommendedName>
</protein>
<dbReference type="Gene3D" id="3.30.310.170">
    <property type="entry name" value="Outer membrane protein assembly factor BamC"/>
    <property type="match status" value="1"/>
</dbReference>